<dbReference type="EMBL" id="MLJW01006672">
    <property type="protein sequence ID" value="OIQ66345.1"/>
    <property type="molecule type" value="Genomic_DNA"/>
</dbReference>
<sequence>MMPMLLRLGAPVTEPQGNSAAKMSAQFGRPATSASTLEVICHTVG</sequence>
<comment type="caution">
    <text evidence="2">The sequence shown here is derived from an EMBL/GenBank/DDBJ whole genome shotgun (WGS) entry which is preliminary data.</text>
</comment>
<name>A0A1J5P465_9ZZZZ</name>
<evidence type="ECO:0000256" key="1">
    <source>
        <dbReference type="SAM" id="MobiDB-lite"/>
    </source>
</evidence>
<feature type="region of interest" description="Disordered" evidence="1">
    <location>
        <begin position="8"/>
        <end position="28"/>
    </location>
</feature>
<evidence type="ECO:0000313" key="2">
    <source>
        <dbReference type="EMBL" id="OIQ66345.1"/>
    </source>
</evidence>
<proteinExistence type="predicted"/>
<organism evidence="2">
    <name type="scientific">mine drainage metagenome</name>
    <dbReference type="NCBI Taxonomy" id="410659"/>
    <lineage>
        <taxon>unclassified sequences</taxon>
        <taxon>metagenomes</taxon>
        <taxon>ecological metagenomes</taxon>
    </lineage>
</organism>
<dbReference type="AlphaFoldDB" id="A0A1J5P465"/>
<accession>A0A1J5P465</accession>
<protein>
    <submittedName>
        <fullName evidence="2">Uncharacterized protein</fullName>
    </submittedName>
</protein>
<reference evidence="2" key="1">
    <citation type="submission" date="2016-10" db="EMBL/GenBank/DDBJ databases">
        <title>Sequence of Gallionella enrichment culture.</title>
        <authorList>
            <person name="Poehlein A."/>
            <person name="Muehling M."/>
            <person name="Daniel R."/>
        </authorList>
    </citation>
    <scope>NUCLEOTIDE SEQUENCE</scope>
</reference>
<gene>
    <name evidence="2" type="ORF">GALL_520880</name>
</gene>